<reference evidence="1 2" key="1">
    <citation type="submission" date="2019-04" db="EMBL/GenBank/DDBJ databases">
        <title>Isolation and identification of Cellulomonas shaoxiangyii sp. Nov. isolated from feces of the Tibetan antelopes (Pantholops hodgsonii) in the Qinghai-Tibet plateau of China.</title>
        <authorList>
            <person name="Tian Z."/>
        </authorList>
    </citation>
    <scope>NUCLEOTIDE SEQUENCE [LARGE SCALE GENOMIC DNA]</scope>
    <source>
        <strain evidence="1 2">Z28</strain>
    </source>
</reference>
<protein>
    <submittedName>
        <fullName evidence="1">Uncharacterized protein</fullName>
    </submittedName>
</protein>
<keyword evidence="2" id="KW-1185">Reference proteome</keyword>
<gene>
    <name evidence="1" type="ORF">E5225_16310</name>
</gene>
<evidence type="ECO:0000313" key="2">
    <source>
        <dbReference type="Proteomes" id="UP000296469"/>
    </source>
</evidence>
<dbReference type="OrthoDB" id="4829751at2"/>
<dbReference type="Proteomes" id="UP000296469">
    <property type="component" value="Chromosome"/>
</dbReference>
<sequence>MADLGEARRAKAELKATLAGRQDVTAVGIAPDDDGYGLLVRVRGDEVTARSADVPRVVHGVHVHVRPGGTVHAQS</sequence>
<dbReference type="AlphaFoldDB" id="A0A4P7SL02"/>
<organism evidence="1 2">
    <name type="scientific">Cellulomonas shaoxiangyii</name>
    <dbReference type="NCBI Taxonomy" id="2566013"/>
    <lineage>
        <taxon>Bacteria</taxon>
        <taxon>Bacillati</taxon>
        <taxon>Actinomycetota</taxon>
        <taxon>Actinomycetes</taxon>
        <taxon>Micrococcales</taxon>
        <taxon>Cellulomonadaceae</taxon>
        <taxon>Cellulomonas</taxon>
    </lineage>
</organism>
<dbReference type="KEGG" id="celz:E5225_16310"/>
<dbReference type="RefSeq" id="WP_135973293.1">
    <property type="nucleotide sequence ID" value="NZ_CP039291.1"/>
</dbReference>
<proteinExistence type="predicted"/>
<name>A0A4P7SL02_9CELL</name>
<evidence type="ECO:0000313" key="1">
    <source>
        <dbReference type="EMBL" id="QCB94892.1"/>
    </source>
</evidence>
<accession>A0A4P7SL02</accession>
<dbReference type="EMBL" id="CP039291">
    <property type="protein sequence ID" value="QCB94892.1"/>
    <property type="molecule type" value="Genomic_DNA"/>
</dbReference>